<name>J9C0C6_9ZZZZ</name>
<proteinExistence type="predicted"/>
<evidence type="ECO:0000313" key="1">
    <source>
        <dbReference type="EMBL" id="EJW93275.1"/>
    </source>
</evidence>
<accession>J9C0C6</accession>
<sequence length="24" mass="2721">KELSLIASITTHRKKSAAKRYFTA</sequence>
<dbReference type="AlphaFoldDB" id="J9C0C6"/>
<reference evidence="1" key="1">
    <citation type="journal article" date="2012" name="PLoS ONE">
        <title>Gene sets for utilization of primary and secondary nutrition supplies in the distal gut of endangered iberian lynx.</title>
        <authorList>
            <person name="Alcaide M."/>
            <person name="Messina E."/>
            <person name="Richter M."/>
            <person name="Bargiela R."/>
            <person name="Peplies J."/>
            <person name="Huws S.A."/>
            <person name="Newbold C.J."/>
            <person name="Golyshin P.N."/>
            <person name="Simon M.A."/>
            <person name="Lopez G."/>
            <person name="Yakimov M.M."/>
            <person name="Ferrer M."/>
        </authorList>
    </citation>
    <scope>NUCLEOTIDE SEQUENCE</scope>
</reference>
<organism evidence="1">
    <name type="scientific">gut metagenome</name>
    <dbReference type="NCBI Taxonomy" id="749906"/>
    <lineage>
        <taxon>unclassified sequences</taxon>
        <taxon>metagenomes</taxon>
        <taxon>organismal metagenomes</taxon>
    </lineage>
</organism>
<gene>
    <name evidence="1" type="ORF">EVA_18619</name>
</gene>
<protein>
    <submittedName>
        <fullName evidence="1">Uncharacterized protein</fullName>
    </submittedName>
</protein>
<comment type="caution">
    <text evidence="1">The sequence shown here is derived from an EMBL/GenBank/DDBJ whole genome shotgun (WGS) entry which is preliminary data.</text>
</comment>
<feature type="non-terminal residue" evidence="1">
    <location>
        <position position="1"/>
    </location>
</feature>
<dbReference type="EMBL" id="AMCI01007070">
    <property type="protein sequence ID" value="EJW93275.1"/>
    <property type="molecule type" value="Genomic_DNA"/>
</dbReference>